<organism evidence="2 3">
    <name type="scientific">Micromonospora andamanensis</name>
    <dbReference type="NCBI Taxonomy" id="1287068"/>
    <lineage>
        <taxon>Bacteria</taxon>
        <taxon>Bacillati</taxon>
        <taxon>Actinomycetota</taxon>
        <taxon>Actinomycetes</taxon>
        <taxon>Micromonosporales</taxon>
        <taxon>Micromonosporaceae</taxon>
        <taxon>Micromonospora</taxon>
    </lineage>
</organism>
<evidence type="ECO:0000313" key="3">
    <source>
        <dbReference type="Proteomes" id="UP000647017"/>
    </source>
</evidence>
<dbReference type="EMBL" id="BOOZ01000085">
    <property type="protein sequence ID" value="GIJ13184.1"/>
    <property type="molecule type" value="Genomic_DNA"/>
</dbReference>
<keyword evidence="3" id="KW-1185">Reference proteome</keyword>
<gene>
    <name evidence="2" type="ORF">Van01_63980</name>
</gene>
<dbReference type="InterPro" id="IPR036244">
    <property type="entry name" value="TipA-like_antibiotic-bd"/>
</dbReference>
<proteinExistence type="predicted"/>
<dbReference type="InterPro" id="IPR012925">
    <property type="entry name" value="TipAS_dom"/>
</dbReference>
<feature type="domain" description="TipAS antibiotic-recognition" evidence="1">
    <location>
        <begin position="22"/>
        <end position="137"/>
    </location>
</feature>
<dbReference type="Gene3D" id="1.10.490.50">
    <property type="entry name" value="Antibiotic binding domain of TipA-like multidrug resistance regulators"/>
    <property type="match status" value="1"/>
</dbReference>
<comment type="caution">
    <text evidence="2">The sequence shown here is derived from an EMBL/GenBank/DDBJ whole genome shotgun (WGS) entry which is preliminary data.</text>
</comment>
<dbReference type="Proteomes" id="UP000647017">
    <property type="component" value="Unassembled WGS sequence"/>
</dbReference>
<protein>
    <recommendedName>
        <fullName evidence="1">TipAS antibiotic-recognition domain-containing protein</fullName>
    </recommendedName>
</protein>
<dbReference type="SUPFAM" id="SSF89082">
    <property type="entry name" value="Antibiotic binding domain of TipA-like multidrug resistance regulators"/>
    <property type="match status" value="1"/>
</dbReference>
<evidence type="ECO:0000313" key="2">
    <source>
        <dbReference type="EMBL" id="GIJ13184.1"/>
    </source>
</evidence>
<evidence type="ECO:0000259" key="1">
    <source>
        <dbReference type="Pfam" id="PF07739"/>
    </source>
</evidence>
<reference evidence="2 3" key="1">
    <citation type="submission" date="2021-01" db="EMBL/GenBank/DDBJ databases">
        <title>Whole genome shotgun sequence of Verrucosispora andamanensis NBRC 109075.</title>
        <authorList>
            <person name="Komaki H."/>
            <person name="Tamura T."/>
        </authorList>
    </citation>
    <scope>NUCLEOTIDE SEQUENCE [LARGE SCALE GENOMIC DNA]</scope>
    <source>
        <strain evidence="2 3">NBRC 109075</strain>
    </source>
</reference>
<sequence length="147" mass="16824">MSAADKREQWGEFAEREDELLDEVEARWGDTAAYEESARKVSTYTKEDWEQINASNAAIEQRILELMDAGADPTSDEAMDLAEAQRAHISRWFYVMDHEFHVQKSELYVNDERFRAGIEENTRPGAAEWLQAAIIANAERAARGEAR</sequence>
<accession>A0ABQ4I5N1</accession>
<dbReference type="Pfam" id="PF07739">
    <property type="entry name" value="TipAS"/>
    <property type="match status" value="1"/>
</dbReference>
<name>A0ABQ4I5N1_9ACTN</name>